<accession>A0AAW0GLB5</accession>
<dbReference type="Proteomes" id="UP001385951">
    <property type="component" value="Unassembled WGS sequence"/>
</dbReference>
<evidence type="ECO:0008006" key="4">
    <source>
        <dbReference type="Google" id="ProtNLM"/>
    </source>
</evidence>
<dbReference type="InterPro" id="IPR011048">
    <property type="entry name" value="Haem_d1_sf"/>
</dbReference>
<dbReference type="Pfam" id="PF10282">
    <property type="entry name" value="Lactonase"/>
    <property type="match status" value="1"/>
</dbReference>
<dbReference type="InterPro" id="IPR015943">
    <property type="entry name" value="WD40/YVTN_repeat-like_dom_sf"/>
</dbReference>
<sequence length="350" mass="37732">MQYTILVGSYSDQVYTLSFDLDKPSLSLISSVYVGHHPSWITQHPKDPSTIFAGVEQADGKIVTLVFNKSGEGVVVGEVPSGGADPCTLVVVNDELVVGNYSSGTVTSISLSTEAPRLEAKTLSFTGSGPNTNRQEASHPHQVVLHPGRDEILVPDLGSDKTRRLARNQSGVWEFQGDVEYLPGSGPRHVAFYKDVLYTLLELSSQLTAHRFPPLPEKPTFIASVPTMKEFPPEPARSEMLAAEILIPTPNDSFTHPYVYVSNRNDPSPDGDTISIYSIADTDKLEPVAEVKSGLKHLRGMLFGGPNDKYLVAGGANGGGVKIFERVDGGKGLKELASTDVLAPTGFLWL</sequence>
<comment type="caution">
    <text evidence="2">The sequence shown here is derived from an EMBL/GenBank/DDBJ whole genome shotgun (WGS) entry which is preliminary data.</text>
</comment>
<dbReference type="PANTHER" id="PTHR30344">
    <property type="entry name" value="6-PHOSPHOGLUCONOLACTONASE-RELATED"/>
    <property type="match status" value="1"/>
</dbReference>
<dbReference type="PANTHER" id="PTHR30344:SF7">
    <property type="entry name" value="DUF2415 DOMAIN-CONTAINING PROTEIN"/>
    <property type="match status" value="1"/>
</dbReference>
<organism evidence="2 3">
    <name type="scientific">Cerrena zonata</name>
    <dbReference type="NCBI Taxonomy" id="2478898"/>
    <lineage>
        <taxon>Eukaryota</taxon>
        <taxon>Fungi</taxon>
        <taxon>Dikarya</taxon>
        <taxon>Basidiomycota</taxon>
        <taxon>Agaricomycotina</taxon>
        <taxon>Agaricomycetes</taxon>
        <taxon>Polyporales</taxon>
        <taxon>Cerrenaceae</taxon>
        <taxon>Cerrena</taxon>
    </lineage>
</organism>
<dbReference type="InterPro" id="IPR019405">
    <property type="entry name" value="Lactonase_7-beta_prop"/>
</dbReference>
<dbReference type="Gene3D" id="2.130.10.10">
    <property type="entry name" value="YVTN repeat-like/Quinoprotein amine dehydrogenase"/>
    <property type="match status" value="1"/>
</dbReference>
<dbReference type="AlphaFoldDB" id="A0AAW0GLB5"/>
<gene>
    <name evidence="2" type="ORF">QCA50_005344</name>
</gene>
<comment type="similarity">
    <text evidence="1">Belongs to the cycloisomerase 2 family.</text>
</comment>
<evidence type="ECO:0000256" key="1">
    <source>
        <dbReference type="ARBA" id="ARBA00005564"/>
    </source>
</evidence>
<dbReference type="InterPro" id="IPR050282">
    <property type="entry name" value="Cycloisomerase_2"/>
</dbReference>
<protein>
    <recommendedName>
        <fullName evidence="4">Isomerase YbhE</fullName>
    </recommendedName>
</protein>
<evidence type="ECO:0000313" key="2">
    <source>
        <dbReference type="EMBL" id="KAK7691939.1"/>
    </source>
</evidence>
<reference evidence="2 3" key="1">
    <citation type="submission" date="2022-09" db="EMBL/GenBank/DDBJ databases">
        <authorList>
            <person name="Palmer J.M."/>
        </authorList>
    </citation>
    <scope>NUCLEOTIDE SEQUENCE [LARGE SCALE GENOMIC DNA]</scope>
    <source>
        <strain evidence="2 3">DSM 7382</strain>
    </source>
</reference>
<dbReference type="SUPFAM" id="SSF51004">
    <property type="entry name" value="C-terminal (heme d1) domain of cytochrome cd1-nitrite reductase"/>
    <property type="match status" value="1"/>
</dbReference>
<dbReference type="GO" id="GO:0017057">
    <property type="term" value="F:6-phosphogluconolactonase activity"/>
    <property type="evidence" value="ECO:0007669"/>
    <property type="project" value="TreeGrafter"/>
</dbReference>
<proteinExistence type="inferred from homology"/>
<dbReference type="EMBL" id="JASBNA010000005">
    <property type="protein sequence ID" value="KAK7691939.1"/>
    <property type="molecule type" value="Genomic_DNA"/>
</dbReference>
<name>A0AAW0GLB5_9APHY</name>
<keyword evidence="3" id="KW-1185">Reference proteome</keyword>
<evidence type="ECO:0000313" key="3">
    <source>
        <dbReference type="Proteomes" id="UP001385951"/>
    </source>
</evidence>